<dbReference type="InterPro" id="IPR020827">
    <property type="entry name" value="Asparaginase/glutaminase_AS1"/>
</dbReference>
<evidence type="ECO:0000313" key="9">
    <source>
        <dbReference type="EMBL" id="MFI1966924.1"/>
    </source>
</evidence>
<dbReference type="SUPFAM" id="SSF53774">
    <property type="entry name" value="Glutaminase/Asparaginase"/>
    <property type="match status" value="1"/>
</dbReference>
<evidence type="ECO:0000256" key="1">
    <source>
        <dbReference type="ARBA" id="ARBA00010518"/>
    </source>
</evidence>
<dbReference type="PIRSF" id="PIRSF500176">
    <property type="entry name" value="L_ASNase"/>
    <property type="match status" value="1"/>
</dbReference>
<dbReference type="InterPro" id="IPR040919">
    <property type="entry name" value="Asparaginase_C"/>
</dbReference>
<feature type="domain" description="Asparaginase/glutaminase C-terminal" evidence="8">
    <location>
        <begin position="205"/>
        <end position="312"/>
    </location>
</feature>
<dbReference type="SFLD" id="SFLDS00057">
    <property type="entry name" value="Glutaminase/Asparaginase"/>
    <property type="match status" value="1"/>
</dbReference>
<dbReference type="PANTHER" id="PTHR11707">
    <property type="entry name" value="L-ASPARAGINASE"/>
    <property type="match status" value="1"/>
</dbReference>
<dbReference type="Gene3D" id="3.40.50.1170">
    <property type="entry name" value="L-asparaginase, N-terminal domain"/>
    <property type="match status" value="1"/>
</dbReference>
<accession>A0ABW7UWE5</accession>
<evidence type="ECO:0000259" key="7">
    <source>
        <dbReference type="Pfam" id="PF00710"/>
    </source>
</evidence>
<organism evidence="9 10">
    <name type="scientific">Streptomyces pathocidini</name>
    <dbReference type="NCBI Taxonomy" id="1650571"/>
    <lineage>
        <taxon>Bacteria</taxon>
        <taxon>Bacillati</taxon>
        <taxon>Actinomycetota</taxon>
        <taxon>Actinomycetes</taxon>
        <taxon>Kitasatosporales</taxon>
        <taxon>Streptomycetaceae</taxon>
        <taxon>Streptomyces</taxon>
    </lineage>
</organism>
<evidence type="ECO:0000313" key="10">
    <source>
        <dbReference type="Proteomes" id="UP001611548"/>
    </source>
</evidence>
<evidence type="ECO:0000256" key="5">
    <source>
        <dbReference type="PROSITE-ProRule" id="PRU10099"/>
    </source>
</evidence>
<dbReference type="PIRSF" id="PIRSF001220">
    <property type="entry name" value="L-ASNase_gatD"/>
    <property type="match status" value="1"/>
</dbReference>
<name>A0ABW7UWE5_9ACTN</name>
<keyword evidence="10" id="KW-1185">Reference proteome</keyword>
<comment type="caution">
    <text evidence="9">The sequence shown here is derived from an EMBL/GenBank/DDBJ whole genome shotgun (WGS) entry which is preliminary data.</text>
</comment>
<dbReference type="RefSeq" id="WP_398719342.1">
    <property type="nucleotide sequence ID" value="NZ_JBIRWE010000012.1"/>
</dbReference>
<evidence type="ECO:0000256" key="4">
    <source>
        <dbReference type="ARBA" id="ARBA00049366"/>
    </source>
</evidence>
<dbReference type="PROSITE" id="PS00144">
    <property type="entry name" value="ASN_GLN_ASE_1"/>
    <property type="match status" value="1"/>
</dbReference>
<reference evidence="9 10" key="1">
    <citation type="submission" date="2024-10" db="EMBL/GenBank/DDBJ databases">
        <title>The Natural Products Discovery Center: Release of the First 8490 Sequenced Strains for Exploring Actinobacteria Biosynthetic Diversity.</title>
        <authorList>
            <person name="Kalkreuter E."/>
            <person name="Kautsar S.A."/>
            <person name="Yang D."/>
            <person name="Bader C.D."/>
            <person name="Teijaro C.N."/>
            <person name="Fluegel L."/>
            <person name="Davis C.M."/>
            <person name="Simpson J.R."/>
            <person name="Lauterbach L."/>
            <person name="Steele A.D."/>
            <person name="Gui C."/>
            <person name="Meng S."/>
            <person name="Li G."/>
            <person name="Viehrig K."/>
            <person name="Ye F."/>
            <person name="Su P."/>
            <person name="Kiefer A.F."/>
            <person name="Nichols A."/>
            <person name="Cepeda A.J."/>
            <person name="Yan W."/>
            <person name="Fan B."/>
            <person name="Jiang Y."/>
            <person name="Adhikari A."/>
            <person name="Zheng C.-J."/>
            <person name="Schuster L."/>
            <person name="Cowan T.M."/>
            <person name="Smanski M.J."/>
            <person name="Chevrette M.G."/>
            <person name="De Carvalho L.P.S."/>
            <person name="Shen B."/>
        </authorList>
    </citation>
    <scope>NUCLEOTIDE SEQUENCE [LARGE SCALE GENOMIC DNA]</scope>
    <source>
        <strain evidence="9 10">NPDC020327</strain>
    </source>
</reference>
<evidence type="ECO:0000256" key="3">
    <source>
        <dbReference type="ARBA" id="ARBA00022801"/>
    </source>
</evidence>
<dbReference type="PROSITE" id="PS51732">
    <property type="entry name" value="ASN_GLN_ASE_3"/>
    <property type="match status" value="1"/>
</dbReference>
<gene>
    <name evidence="9" type="ORF">ACH429_22895</name>
</gene>
<dbReference type="InterPro" id="IPR027475">
    <property type="entry name" value="Asparaginase/glutaminase_AS2"/>
</dbReference>
<feature type="active site" evidence="6">
    <location>
        <position position="86"/>
    </location>
</feature>
<dbReference type="Proteomes" id="UP001611548">
    <property type="component" value="Unassembled WGS sequence"/>
</dbReference>
<dbReference type="EC" id="3.5.1.1" evidence="2"/>
<dbReference type="InterPro" id="IPR006034">
    <property type="entry name" value="Asparaginase/glutaminase-like"/>
</dbReference>
<dbReference type="Gene3D" id="3.40.50.40">
    <property type="match status" value="1"/>
</dbReference>
<dbReference type="EMBL" id="JBIRWE010000012">
    <property type="protein sequence ID" value="MFI1966924.1"/>
    <property type="molecule type" value="Genomic_DNA"/>
</dbReference>
<sequence>MRRIVVVTTGGTIASRWQGNGYAADAAGHDVLAAAVVPDGVRTEIVDLFTVNSPRLTTAHQLALLRAVHDVLGDPSVDGVVVTHGTDTLEESAFLLDLHHGDPRPVVLTGAQRPLEAVDGDASGNLYDALLTAASVEDLGVLTVFAGRVHAARGTVKMQTVAADAFADPSNEPVGKVGFGRVHIARRPERVAPLAVPAVDAELPRVDMVMHHADADPLLFEAAVDAGARGVVLVGAGAGNATPEFASAVRRAVAHGVLVALTTRVPAGAVTPIYAGGGGAVDLIAAGAVPMGTLRAGQARIAVLSALMSSPDGESNTATLSRLADPGGVVAAA</sequence>
<dbReference type="Pfam" id="PF17763">
    <property type="entry name" value="Asparaginase_C"/>
    <property type="match status" value="1"/>
</dbReference>
<dbReference type="Pfam" id="PF00710">
    <property type="entry name" value="Asparaginase"/>
    <property type="match status" value="1"/>
</dbReference>
<proteinExistence type="inferred from homology"/>
<evidence type="ECO:0000256" key="6">
    <source>
        <dbReference type="PROSITE-ProRule" id="PRU10100"/>
    </source>
</evidence>
<dbReference type="InterPro" id="IPR036152">
    <property type="entry name" value="Asp/glu_Ase-like_sf"/>
</dbReference>
<feature type="domain" description="L-asparaginase N-terminal" evidence="7">
    <location>
        <begin position="3"/>
        <end position="188"/>
    </location>
</feature>
<dbReference type="PROSITE" id="PS00917">
    <property type="entry name" value="ASN_GLN_ASE_2"/>
    <property type="match status" value="1"/>
</dbReference>
<dbReference type="InterPro" id="IPR027474">
    <property type="entry name" value="L-asparaginase_N"/>
</dbReference>
<keyword evidence="3" id="KW-0378">Hydrolase</keyword>
<dbReference type="PRINTS" id="PR00139">
    <property type="entry name" value="ASNGLNASE"/>
</dbReference>
<comment type="catalytic activity">
    <reaction evidence="4">
        <text>L-asparagine + H2O = L-aspartate + NH4(+)</text>
        <dbReference type="Rhea" id="RHEA:21016"/>
        <dbReference type="ChEBI" id="CHEBI:15377"/>
        <dbReference type="ChEBI" id="CHEBI:28938"/>
        <dbReference type="ChEBI" id="CHEBI:29991"/>
        <dbReference type="ChEBI" id="CHEBI:58048"/>
        <dbReference type="EC" id="3.5.1.1"/>
    </reaction>
</comment>
<feature type="active site" evidence="5">
    <location>
        <position position="12"/>
    </location>
</feature>
<dbReference type="InterPro" id="IPR027473">
    <property type="entry name" value="L-asparaginase_C"/>
</dbReference>
<evidence type="ECO:0000256" key="2">
    <source>
        <dbReference type="ARBA" id="ARBA00012920"/>
    </source>
</evidence>
<evidence type="ECO:0000259" key="8">
    <source>
        <dbReference type="Pfam" id="PF17763"/>
    </source>
</evidence>
<dbReference type="SMART" id="SM00870">
    <property type="entry name" value="Asparaginase"/>
    <property type="match status" value="1"/>
</dbReference>
<dbReference type="InterPro" id="IPR037152">
    <property type="entry name" value="L-asparaginase_N_sf"/>
</dbReference>
<dbReference type="CDD" id="cd08964">
    <property type="entry name" value="L-asparaginase_II"/>
    <property type="match status" value="1"/>
</dbReference>
<protein>
    <recommendedName>
        <fullName evidence="2">asparaginase</fullName>
        <ecNumber evidence="2">3.5.1.1</ecNumber>
    </recommendedName>
</protein>
<comment type="similarity">
    <text evidence="1">Belongs to the asparaginase 1 family.</text>
</comment>
<dbReference type="PANTHER" id="PTHR11707:SF28">
    <property type="entry name" value="60 KDA LYSOPHOSPHOLIPASE"/>
    <property type="match status" value="1"/>
</dbReference>
<dbReference type="InterPro" id="IPR004550">
    <property type="entry name" value="AsnASE_II"/>
</dbReference>